<dbReference type="OrthoDB" id="6770063at2759"/>
<accession>A0A225X586</accession>
<dbReference type="GO" id="GO:0006493">
    <property type="term" value="P:protein O-linked glycosylation"/>
    <property type="evidence" value="ECO:0007669"/>
    <property type="project" value="TreeGrafter"/>
</dbReference>
<dbReference type="CDD" id="cd00161">
    <property type="entry name" value="beta-trefoil_Ricin-like"/>
    <property type="match status" value="9"/>
</dbReference>
<keyword evidence="5" id="KW-1185">Reference proteome</keyword>
<dbReference type="InterPro" id="IPR000772">
    <property type="entry name" value="Ricin_B_lectin"/>
</dbReference>
<feature type="domain" description="Ricin B lectin" evidence="3">
    <location>
        <begin position="1398"/>
        <end position="1534"/>
    </location>
</feature>
<feature type="domain" description="Ricin B lectin" evidence="3">
    <location>
        <begin position="253"/>
        <end position="389"/>
    </location>
</feature>
<reference evidence="5" key="1">
    <citation type="submission" date="2017-03" db="EMBL/GenBank/DDBJ databases">
        <title>Phytopthora megakarya and P. palmivora, two closely related causual agents of cacao black pod achieved similar genome size and gene model numbers by different mechanisms.</title>
        <authorList>
            <person name="Ali S."/>
            <person name="Shao J."/>
            <person name="Larry D.J."/>
            <person name="Kronmiller B."/>
            <person name="Shen D."/>
            <person name="Strem M.D."/>
            <person name="Melnick R.L."/>
            <person name="Guiltinan M.J."/>
            <person name="Tyler B.M."/>
            <person name="Meinhardt L.W."/>
            <person name="Bailey B.A."/>
        </authorList>
    </citation>
    <scope>NUCLEOTIDE SEQUENCE [LARGE SCALE GENOMIC DNA]</scope>
    <source>
        <strain evidence="5">zdho120</strain>
    </source>
</reference>
<dbReference type="Proteomes" id="UP000198211">
    <property type="component" value="Unassembled WGS sequence"/>
</dbReference>
<dbReference type="EMBL" id="NBNE01000011">
    <property type="protein sequence ID" value="OWZ24487.1"/>
    <property type="molecule type" value="Genomic_DNA"/>
</dbReference>
<proteinExistence type="predicted"/>
<gene>
    <name evidence="4" type="ORF">PHMEG_000435</name>
</gene>
<protein>
    <recommendedName>
        <fullName evidence="3">Ricin B lectin domain-containing protein</fullName>
    </recommendedName>
</protein>
<dbReference type="GO" id="GO:0005794">
    <property type="term" value="C:Golgi apparatus"/>
    <property type="evidence" value="ECO:0007669"/>
    <property type="project" value="TreeGrafter"/>
</dbReference>
<keyword evidence="2" id="KW-1015">Disulfide bond</keyword>
<feature type="domain" description="Ricin B lectin" evidence="3">
    <location>
        <begin position="1233"/>
        <end position="1370"/>
    </location>
</feature>
<dbReference type="GO" id="GO:0030246">
    <property type="term" value="F:carbohydrate binding"/>
    <property type="evidence" value="ECO:0007669"/>
    <property type="project" value="UniProtKB-KW"/>
</dbReference>
<evidence type="ECO:0000256" key="2">
    <source>
        <dbReference type="ARBA" id="ARBA00023157"/>
    </source>
</evidence>
<feature type="domain" description="Ricin B lectin" evidence="3">
    <location>
        <begin position="574"/>
        <end position="710"/>
    </location>
</feature>
<dbReference type="PROSITE" id="PS50231">
    <property type="entry name" value="RICIN_B_LECTIN"/>
    <property type="match status" value="9"/>
</dbReference>
<dbReference type="SMART" id="SM00458">
    <property type="entry name" value="RICIN"/>
    <property type="match status" value="9"/>
</dbReference>
<dbReference type="Pfam" id="PF00652">
    <property type="entry name" value="Ricin_B_lectin"/>
    <property type="match status" value="9"/>
</dbReference>
<dbReference type="PANTHER" id="PTHR11675:SF126">
    <property type="entry name" value="RICIN B LECTIN DOMAIN-CONTAINING PROTEIN"/>
    <property type="match status" value="1"/>
</dbReference>
<evidence type="ECO:0000313" key="5">
    <source>
        <dbReference type="Proteomes" id="UP000198211"/>
    </source>
</evidence>
<organism evidence="4 5">
    <name type="scientific">Phytophthora megakarya</name>
    <dbReference type="NCBI Taxonomy" id="4795"/>
    <lineage>
        <taxon>Eukaryota</taxon>
        <taxon>Sar</taxon>
        <taxon>Stramenopiles</taxon>
        <taxon>Oomycota</taxon>
        <taxon>Peronosporomycetes</taxon>
        <taxon>Peronosporales</taxon>
        <taxon>Peronosporaceae</taxon>
        <taxon>Phytophthora</taxon>
    </lineage>
</organism>
<feature type="domain" description="Ricin B lectin" evidence="3">
    <location>
        <begin position="1068"/>
        <end position="1204"/>
    </location>
</feature>
<sequence>MSLLYGGDPTLLKVEEVDSGIPIPNRPKTKWKRLVLAIAGTGLCVASASAMYQGWNSFRVVTERASRPNGMFLASQYASDVRPDLTLLKNGQELMLRVRGKDNLCVDDGGGWTAASSKFTNKPCNPSSPNQIFKYNRDTKEFESVYKKGLCIDDGGSWDAAGTQAHLWYCDPNNQNQWLVMDFLTLMLKNPVKNNLCFDDGGGQSAGSTKYVMWNCDPSNPNQHFEPVSRAAMADEKKKRVGTTMYDLMVSGKEVMFRVRGKGNLCVDDGGSYNAATTKFMNMPCNPNSANQIFKYNIQTGEFESVYKPGLCIDDGGSWNAAGTRAHLWYCDINNQNQWFDVDETTMMMKNPVKDNLCFDDGGGQSAASTKFVMWYCSNDNVNQHFEIIERAAMLQDKQLTGPTPYDLLASGQEVMLRVKGKRNLCVDDGGGWGAAVSKFVDEPCNPDNPNQVFKYDIRTLEFQSVMKPGFCMDDGGAWNAGGSQAQLWYCDPNNQNQWFVLDESTLMLHNPMKDNLCFDDGGGMRPAETKFILGTCSADSTNQRFEIVSRATLLEEKRKKMGLSQSDLLMSGQDIMLRIKDKKNLCVDDGGGWGAAMTKFTDQKCDPDSPNQVFRYNAHNHEFENVNKPGYCIDDGGSWDPAGTQAHLWYCDPNNQNQWFVFDEQTNMLHNPMKSNLCFDDGGGTTPGSNRFIMWKCSEDSVNQRFEVVTRADIAEERRQKRLAAGLNDEIDLLNSGQKIMLRVRDKSNMCVDDGGGRSNGATKFNDQPCDPSSRNQVFTYDAKTRQFRSANKPGFCVDDGGAWNAGGSQAHLWDCDPNNQNQWFVWDEDSMMLHNPVKQNLCFDDGGGMTPGQTKYVLMFCDDNSANQHFEILSHAKMMEEKKKRMADAGLLDDIDLLNSGQPIMLRVRGKNNLCVDDGGGRWNGATKFINQKCDPESPNQLFSYSLDTNQFRSVNKPNLCMDDGGGWSAAQTTAQLWDCDPNNQNQWFVWEEDTMMLRNPAKDNLCYDDGGGMMPGETKYWLWTCDNNNPNQHFEIVSAATMMEEKKKARIAAGNTATGILSTGQEVMLRVRGKANLCVDDGGGHMNGETKFVNQPCDPDSPNQIFTYNSMTHQFMSTNKPGMCMDDGGAWNRGGSQAQLWQCDPNNQNQWFVMDDDTLMLHNPVKDNLCFDDGGGINPGQTRYFMWSCSADSPNQHFEVLPRAAMLEEKRKSLLATGIDNNINLLMSGQQLMLRVRGKNNVCLDDGGGHTNGETQISDQPCDPRSPNQIFTYDASTHQFMSTNKPGMCIDDGGGRGPGGQTPAMARMWACNPSNENQWFILDQDTMMLRNPAKDNLCLDDGGNHPLMKFWLSNCDRNSPNQHFEIVSPASLPGVGAPNPDRLGTKFLNLLESSNQVLIRSHVKNNWCLDDGGGHSNGETTFVYQPCDPNSPNQIFSYDVDTREFRIVKKEGMCLDDGGGWVAGAAVARLWQCDPGNENQWFEYDPDTLMLHSPAKPGLCFDDGGGMIPGESPFFIWGCNIDNPHQQFEIVSRGAMLGRADMAPPLLTIQDGPWATLYGQDHPLMTTDTAVDIPVPPGTGDMGMPPPGIAIDQPVPIGPGQQYEEAPAGSFDTTQDVDTGVNPHNDLPINPDPLELPDRINNHMPPPDVPVVTKADMPLVTYGDGDWNLLAPSNDTISLVNADNSGAISAAEIFKYLQTLKDHAEMEYQVMMYRYKRTYQCASAGLQTLAKDAVTPDEYHVLVQWMYDHCAAGATDVAPIDNPSPPLTDDQLKLDNVAPLVDDTDVQRQFMTKVEFYYEIKNHFASKNEELVGDTGVANLRAEETKKLEKKLVDCIEEASERFGYKQDKKTDDSLDHLKDAIKWVQATCMAS</sequence>
<dbReference type="SUPFAM" id="SSF50370">
    <property type="entry name" value="Ricin B-like lectins"/>
    <property type="match status" value="9"/>
</dbReference>
<feature type="domain" description="Ricin B lectin" evidence="3">
    <location>
        <begin position="904"/>
        <end position="1040"/>
    </location>
</feature>
<comment type="caution">
    <text evidence="4">The sequence shown here is derived from an EMBL/GenBank/DDBJ whole genome shotgun (WGS) entry which is preliminary data.</text>
</comment>
<dbReference type="InterPro" id="IPR035992">
    <property type="entry name" value="Ricin_B-like_lectins"/>
</dbReference>
<dbReference type="PANTHER" id="PTHR11675">
    <property type="entry name" value="N-ACETYLGALACTOSAMINYLTRANSFERASE"/>
    <property type="match status" value="1"/>
</dbReference>
<keyword evidence="1" id="KW-0430">Lectin</keyword>
<name>A0A225X586_9STRA</name>
<evidence type="ECO:0000256" key="1">
    <source>
        <dbReference type="ARBA" id="ARBA00022734"/>
    </source>
</evidence>
<evidence type="ECO:0000259" key="3">
    <source>
        <dbReference type="SMART" id="SM00458"/>
    </source>
</evidence>
<dbReference type="Gene3D" id="2.80.10.50">
    <property type="match status" value="10"/>
</dbReference>
<feature type="domain" description="Ricin B lectin" evidence="3">
    <location>
        <begin position="92"/>
        <end position="228"/>
    </location>
</feature>
<feature type="domain" description="Ricin B lectin" evidence="3">
    <location>
        <begin position="739"/>
        <end position="875"/>
    </location>
</feature>
<dbReference type="GO" id="GO:0004653">
    <property type="term" value="F:polypeptide N-acetylgalactosaminyltransferase activity"/>
    <property type="evidence" value="ECO:0007669"/>
    <property type="project" value="TreeGrafter"/>
</dbReference>
<evidence type="ECO:0000313" key="4">
    <source>
        <dbReference type="EMBL" id="OWZ24487.1"/>
    </source>
</evidence>
<feature type="domain" description="Ricin B lectin" evidence="3">
    <location>
        <begin position="413"/>
        <end position="549"/>
    </location>
</feature>